<dbReference type="SUPFAM" id="SSF46579">
    <property type="entry name" value="Prefoldin"/>
    <property type="match status" value="1"/>
</dbReference>
<evidence type="ECO:0008006" key="4">
    <source>
        <dbReference type="Google" id="ProtNLM"/>
    </source>
</evidence>
<evidence type="ECO:0000256" key="2">
    <source>
        <dbReference type="SAM" id="Coils"/>
    </source>
</evidence>
<feature type="coiled-coil region" evidence="2">
    <location>
        <begin position="19"/>
        <end position="53"/>
    </location>
</feature>
<dbReference type="Gene3D" id="1.10.287.370">
    <property type="match status" value="1"/>
</dbReference>
<keyword evidence="2" id="KW-0175">Coiled coil</keyword>
<accession>A0A7S3HCV2</accession>
<dbReference type="GO" id="GO:0051082">
    <property type="term" value="F:unfolded protein binding"/>
    <property type="evidence" value="ECO:0007669"/>
    <property type="project" value="InterPro"/>
</dbReference>
<reference evidence="3" key="1">
    <citation type="submission" date="2021-01" db="EMBL/GenBank/DDBJ databases">
        <authorList>
            <person name="Corre E."/>
            <person name="Pelletier E."/>
            <person name="Niang G."/>
            <person name="Scheremetjew M."/>
            <person name="Finn R."/>
            <person name="Kale V."/>
            <person name="Holt S."/>
            <person name="Cochrane G."/>
            <person name="Meng A."/>
            <person name="Brown T."/>
            <person name="Cohen L."/>
        </authorList>
    </citation>
    <scope>NUCLEOTIDE SEQUENCE</scope>
    <source>
        <strain evidence="3">CCAP 955/1</strain>
    </source>
</reference>
<dbReference type="Pfam" id="PF02996">
    <property type="entry name" value="Prefoldin"/>
    <property type="match status" value="1"/>
</dbReference>
<evidence type="ECO:0000313" key="3">
    <source>
        <dbReference type="EMBL" id="CAE0291842.1"/>
    </source>
</evidence>
<dbReference type="PANTHER" id="PTHR12674:SF2">
    <property type="entry name" value="PREFOLDIN SUBUNIT 5"/>
    <property type="match status" value="1"/>
</dbReference>
<comment type="similarity">
    <text evidence="1">Belongs to the prefoldin subunit alpha family.</text>
</comment>
<sequence>MAEVSITNEREIQPMQLSLEQLSSLKTQHENEIQELSRQMEALYGAKNRYNNAKVVLGDINTCPSGNQLMIPLNSSLYVPGKIVNPDKVVVELGTGYFCEKEIPEAVKLIDRKTQLINSSIESVESVTMKKRKNLEQITQIMQYKISQLQGGN</sequence>
<name>A0A7S3HCV2_9STRA</name>
<proteinExistence type="inferred from homology"/>
<dbReference type="PANTHER" id="PTHR12674">
    <property type="entry name" value="PREFOLDIN SUBUNIT 5"/>
    <property type="match status" value="1"/>
</dbReference>
<dbReference type="NCBIfam" id="TIGR00293">
    <property type="entry name" value="prefoldin subunit alpha"/>
    <property type="match status" value="1"/>
</dbReference>
<dbReference type="EMBL" id="HBIC01040259">
    <property type="protein sequence ID" value="CAE0291842.1"/>
    <property type="molecule type" value="Transcribed_RNA"/>
</dbReference>
<protein>
    <recommendedName>
        <fullName evidence="4">Prefoldin subunit 5</fullName>
    </recommendedName>
</protein>
<dbReference type="GO" id="GO:1990114">
    <property type="term" value="P:RNA polymerase II core complex assembly"/>
    <property type="evidence" value="ECO:0007669"/>
    <property type="project" value="TreeGrafter"/>
</dbReference>
<dbReference type="CDD" id="cd23157">
    <property type="entry name" value="Prefoldin_5"/>
    <property type="match status" value="1"/>
</dbReference>
<dbReference type="InterPro" id="IPR004127">
    <property type="entry name" value="Prefoldin_subunit_alpha"/>
</dbReference>
<dbReference type="GO" id="GO:1990115">
    <property type="term" value="P:RNA polymerase III assembly"/>
    <property type="evidence" value="ECO:0007669"/>
    <property type="project" value="TreeGrafter"/>
</dbReference>
<dbReference type="AlphaFoldDB" id="A0A7S3HCV2"/>
<dbReference type="InterPro" id="IPR011599">
    <property type="entry name" value="PFD_alpha_archaea"/>
</dbReference>
<dbReference type="GO" id="GO:1990113">
    <property type="term" value="P:RNA polymerase I assembly"/>
    <property type="evidence" value="ECO:0007669"/>
    <property type="project" value="TreeGrafter"/>
</dbReference>
<dbReference type="HAMAP" id="MF_00308">
    <property type="entry name" value="PfdA"/>
    <property type="match status" value="1"/>
</dbReference>
<organism evidence="3">
    <name type="scientific">Spumella elongata</name>
    <dbReference type="NCBI Taxonomy" id="89044"/>
    <lineage>
        <taxon>Eukaryota</taxon>
        <taxon>Sar</taxon>
        <taxon>Stramenopiles</taxon>
        <taxon>Ochrophyta</taxon>
        <taxon>Chrysophyceae</taxon>
        <taxon>Chromulinales</taxon>
        <taxon>Chromulinaceae</taxon>
        <taxon>Spumella</taxon>
    </lineage>
</organism>
<dbReference type="InterPro" id="IPR009053">
    <property type="entry name" value="Prefoldin"/>
</dbReference>
<dbReference type="GO" id="GO:0005737">
    <property type="term" value="C:cytoplasm"/>
    <property type="evidence" value="ECO:0007669"/>
    <property type="project" value="TreeGrafter"/>
</dbReference>
<gene>
    <name evidence="3" type="ORF">SELO1098_LOCUS20688</name>
</gene>
<dbReference type="GO" id="GO:0006457">
    <property type="term" value="P:protein folding"/>
    <property type="evidence" value="ECO:0007669"/>
    <property type="project" value="InterPro"/>
</dbReference>
<dbReference type="GO" id="GO:0016272">
    <property type="term" value="C:prefoldin complex"/>
    <property type="evidence" value="ECO:0007669"/>
    <property type="project" value="InterPro"/>
</dbReference>
<evidence type="ECO:0000256" key="1">
    <source>
        <dbReference type="ARBA" id="ARBA00010048"/>
    </source>
</evidence>